<evidence type="ECO:0000313" key="4">
    <source>
        <dbReference type="Proteomes" id="UP000828390"/>
    </source>
</evidence>
<dbReference type="InterPro" id="IPR036322">
    <property type="entry name" value="WD40_repeat_dom_sf"/>
</dbReference>
<reference evidence="3" key="2">
    <citation type="submission" date="2020-11" db="EMBL/GenBank/DDBJ databases">
        <authorList>
            <person name="McCartney M.A."/>
            <person name="Auch B."/>
            <person name="Kono T."/>
            <person name="Mallez S."/>
            <person name="Becker A."/>
            <person name="Gohl D.M."/>
            <person name="Silverstein K.A.T."/>
            <person name="Koren S."/>
            <person name="Bechman K.B."/>
            <person name="Herman A."/>
            <person name="Abrahante J.E."/>
            <person name="Garbe J."/>
        </authorList>
    </citation>
    <scope>NUCLEOTIDE SEQUENCE</scope>
    <source>
        <strain evidence="3">Duluth1</strain>
        <tissue evidence="3">Whole animal</tissue>
    </source>
</reference>
<feature type="compositionally biased region" description="Basic and acidic residues" evidence="2">
    <location>
        <begin position="85"/>
        <end position="99"/>
    </location>
</feature>
<dbReference type="Proteomes" id="UP000828390">
    <property type="component" value="Unassembled WGS sequence"/>
</dbReference>
<dbReference type="SUPFAM" id="SSF50978">
    <property type="entry name" value="WD40 repeat-like"/>
    <property type="match status" value="1"/>
</dbReference>
<accession>A0A9D4KYF2</accession>
<comment type="caution">
    <text evidence="3">The sequence shown here is derived from an EMBL/GenBank/DDBJ whole genome shotgun (WGS) entry which is preliminary data.</text>
</comment>
<sequence length="566" mass="63098">MLLVGTTAGLVRVNARSLDACQYIDLQDPICCTSSLESDNKVFNAAGSIIFGQGANQQMWCVIGSPFENVVHVLKWNQSKEKERVSSLTKSHDPSHDLSLEDGLSGDRSVGSPPSRASSVQKQPDLSVLSKASLLDDSPLRADITSKQKENKERRPREYVSPTKKGVIKDNQPLTFKTKIKSSGYTTQPRTTMFQPQTIFNGKSRTPVKSSPKPRPVQEYPVQGSPPQHLTLKENVAERPTAVSAIAVSDEGSHLACALANKSALVFSLPISKKGCSAYTGHNHVVSDVCWSQCGSRLITSSEDKTARVWVKGQSEPVLVFDRVLKNTRSERKENPLFSKEIHFAKFYFMDKFILLSSVNTLYMYKYFIDLNKNDIQRYLVQSKYKLVQSWNMDSQQVTAMTAVNSFLSYIVLCACSNKSIELFDMNVGQQVRKMTDVHSRLVHAVCQNEGSQYVSHPSGAYDLFASAAAGDCIKLWDLRTNRCVRRYEGHLNRVHPCGLAFSPCGRFIATGSEDKCSYIFDMRSGTYLHKLQGQTDVVSDVAFHPLNPQLFTSSLDGRIALYNNR</sequence>
<dbReference type="PROSITE" id="PS50294">
    <property type="entry name" value="WD_REPEATS_REGION"/>
    <property type="match status" value="2"/>
</dbReference>
<feature type="compositionally biased region" description="Polar residues" evidence="2">
    <location>
        <begin position="115"/>
        <end position="124"/>
    </location>
</feature>
<dbReference type="SMART" id="SM00320">
    <property type="entry name" value="WD40"/>
    <property type="match status" value="6"/>
</dbReference>
<reference evidence="3" key="1">
    <citation type="journal article" date="2019" name="bioRxiv">
        <title>The Genome of the Zebra Mussel, Dreissena polymorpha: A Resource for Invasive Species Research.</title>
        <authorList>
            <person name="McCartney M.A."/>
            <person name="Auch B."/>
            <person name="Kono T."/>
            <person name="Mallez S."/>
            <person name="Zhang Y."/>
            <person name="Obille A."/>
            <person name="Becker A."/>
            <person name="Abrahante J.E."/>
            <person name="Garbe J."/>
            <person name="Badalamenti J.P."/>
            <person name="Herman A."/>
            <person name="Mangelson H."/>
            <person name="Liachko I."/>
            <person name="Sullivan S."/>
            <person name="Sone E.D."/>
            <person name="Koren S."/>
            <person name="Silverstein K.A.T."/>
            <person name="Beckman K.B."/>
            <person name="Gohl D.M."/>
        </authorList>
    </citation>
    <scope>NUCLEOTIDE SEQUENCE</scope>
    <source>
        <strain evidence="3">Duluth1</strain>
        <tissue evidence="3">Whole animal</tissue>
    </source>
</reference>
<organism evidence="3 4">
    <name type="scientific">Dreissena polymorpha</name>
    <name type="common">Zebra mussel</name>
    <name type="synonym">Mytilus polymorpha</name>
    <dbReference type="NCBI Taxonomy" id="45954"/>
    <lineage>
        <taxon>Eukaryota</taxon>
        <taxon>Metazoa</taxon>
        <taxon>Spiralia</taxon>
        <taxon>Lophotrochozoa</taxon>
        <taxon>Mollusca</taxon>
        <taxon>Bivalvia</taxon>
        <taxon>Autobranchia</taxon>
        <taxon>Heteroconchia</taxon>
        <taxon>Euheterodonta</taxon>
        <taxon>Imparidentia</taxon>
        <taxon>Neoheterodontei</taxon>
        <taxon>Myida</taxon>
        <taxon>Dreissenoidea</taxon>
        <taxon>Dreissenidae</taxon>
        <taxon>Dreissena</taxon>
    </lineage>
</organism>
<evidence type="ECO:0000256" key="2">
    <source>
        <dbReference type="SAM" id="MobiDB-lite"/>
    </source>
</evidence>
<gene>
    <name evidence="3" type="ORF">DPMN_090559</name>
</gene>
<proteinExistence type="predicted"/>
<keyword evidence="1" id="KW-0853">WD repeat</keyword>
<name>A0A9D4KYF2_DREPO</name>
<dbReference type="InterPro" id="IPR015943">
    <property type="entry name" value="WD40/YVTN_repeat-like_dom_sf"/>
</dbReference>
<feature type="region of interest" description="Disordered" evidence="2">
    <location>
        <begin position="85"/>
        <end position="227"/>
    </location>
</feature>
<dbReference type="Pfam" id="PF00400">
    <property type="entry name" value="WD40"/>
    <property type="match status" value="3"/>
</dbReference>
<protein>
    <recommendedName>
        <fullName evidence="5">WD repeat-containing protein 27</fullName>
    </recommendedName>
</protein>
<dbReference type="EMBL" id="JAIWYP010000003">
    <property type="protein sequence ID" value="KAH3848200.1"/>
    <property type="molecule type" value="Genomic_DNA"/>
</dbReference>
<feature type="compositionally biased region" description="Polar residues" evidence="2">
    <location>
        <begin position="181"/>
        <end position="209"/>
    </location>
</feature>
<dbReference type="AlphaFoldDB" id="A0A9D4KYF2"/>
<dbReference type="Gene3D" id="2.130.10.10">
    <property type="entry name" value="YVTN repeat-like/Quinoprotein amine dehydrogenase"/>
    <property type="match status" value="2"/>
</dbReference>
<dbReference type="InterPro" id="IPR001680">
    <property type="entry name" value="WD40_rpt"/>
</dbReference>
<dbReference type="InterPro" id="IPR042411">
    <property type="entry name" value="WDR27"/>
</dbReference>
<feature type="compositionally biased region" description="Basic and acidic residues" evidence="2">
    <location>
        <begin position="138"/>
        <end position="158"/>
    </location>
</feature>
<keyword evidence="4" id="KW-1185">Reference proteome</keyword>
<evidence type="ECO:0000256" key="1">
    <source>
        <dbReference type="PROSITE-ProRule" id="PRU00221"/>
    </source>
</evidence>
<evidence type="ECO:0008006" key="5">
    <source>
        <dbReference type="Google" id="ProtNLM"/>
    </source>
</evidence>
<dbReference type="PANTHER" id="PTHR44525">
    <property type="entry name" value="WD REPEAT-CONTAINING PROTEIN 27"/>
    <property type="match status" value="1"/>
</dbReference>
<dbReference type="PROSITE" id="PS50082">
    <property type="entry name" value="WD_REPEATS_2"/>
    <property type="match status" value="2"/>
</dbReference>
<dbReference type="PANTHER" id="PTHR44525:SF1">
    <property type="entry name" value="WD REPEAT-CONTAINING PROTEIN 27"/>
    <property type="match status" value="1"/>
</dbReference>
<feature type="repeat" description="WD" evidence="1">
    <location>
        <begin position="279"/>
        <end position="310"/>
    </location>
</feature>
<evidence type="ECO:0000313" key="3">
    <source>
        <dbReference type="EMBL" id="KAH3848200.1"/>
    </source>
</evidence>
<feature type="repeat" description="WD" evidence="1">
    <location>
        <begin position="532"/>
        <end position="566"/>
    </location>
</feature>